<dbReference type="Pfam" id="PF13144">
    <property type="entry name" value="ChapFlgA"/>
    <property type="match status" value="1"/>
</dbReference>
<dbReference type="OrthoDB" id="5323072at2"/>
<dbReference type="Gene3D" id="3.90.1210.10">
    <property type="entry name" value="Antifreeze-like/N-acetylneuraminic acid synthase C-terminal domain"/>
    <property type="match status" value="1"/>
</dbReference>
<sequence length="334" mass="35539">MRRLIPLGLLLGAGLGAALATAPTAPALAAEPARLSAPVGLNTSIRLDTPLIRVRDIFTGPLGRYANKPVAYAPKPGQRLILEADWLGRVAEAYDVDWRPVSRYDRAVVVRPGQVIGQDELLGAVRLSLISQGLAPEDELYLGQQQRISVTVAASADPEIKVLDAVFDPGAGQFTALVEVPAGSPEAERLTLTGRVFKTIEVPVLARSLRPGAVIAAGDLDWQRRRVATIDAADLTNPAEIVGQAARRALSPGQPLKARDLEAPRLIEKGDLVLIRLATAHLHLTTEGTALEDGAEGDTIRVRNSTSRQVVHGRVADHNLVVVHSGPGPQTAQR</sequence>
<evidence type="ECO:0000256" key="2">
    <source>
        <dbReference type="ARBA" id="ARBA00022729"/>
    </source>
</evidence>
<dbReference type="SMART" id="SM00858">
    <property type="entry name" value="SAF"/>
    <property type="match status" value="1"/>
</dbReference>
<protein>
    <submittedName>
        <fullName evidence="6">Flagella basal body P-ring formation protein FlgA</fullName>
    </submittedName>
</protein>
<evidence type="ECO:0000313" key="6">
    <source>
        <dbReference type="EMBL" id="SDH80899.1"/>
    </source>
</evidence>
<dbReference type="PANTHER" id="PTHR36307">
    <property type="entry name" value="FLAGELLA BASAL BODY P-RING FORMATION PROTEIN FLGA"/>
    <property type="match status" value="1"/>
</dbReference>
<evidence type="ECO:0000256" key="3">
    <source>
        <dbReference type="ARBA" id="ARBA00022764"/>
    </source>
</evidence>
<dbReference type="InterPro" id="IPR017585">
    <property type="entry name" value="SAF_FlgA"/>
</dbReference>
<keyword evidence="2 4" id="KW-0732">Signal</keyword>
<dbReference type="STRING" id="83401.SAMN05421742_1145"/>
<keyword evidence="6" id="KW-0282">Flagellum</keyword>
<proteinExistence type="predicted"/>
<dbReference type="PANTHER" id="PTHR36307:SF1">
    <property type="entry name" value="FLAGELLA BASAL BODY P-RING FORMATION PROTEIN FLGA"/>
    <property type="match status" value="1"/>
</dbReference>
<dbReference type="AlphaFoldDB" id="A0A1G8FFW0"/>
<dbReference type="EMBL" id="FNCV01000014">
    <property type="protein sequence ID" value="SDH80899.1"/>
    <property type="molecule type" value="Genomic_DNA"/>
</dbReference>
<keyword evidence="7" id="KW-1185">Reference proteome</keyword>
<dbReference type="InterPro" id="IPR013974">
    <property type="entry name" value="SAF"/>
</dbReference>
<keyword evidence="6" id="KW-0966">Cell projection</keyword>
<feature type="chain" id="PRO_5011483919" evidence="4">
    <location>
        <begin position="30"/>
        <end position="334"/>
    </location>
</feature>
<dbReference type="GO" id="GO:0042597">
    <property type="term" value="C:periplasmic space"/>
    <property type="evidence" value="ECO:0007669"/>
    <property type="project" value="UniProtKB-SubCell"/>
</dbReference>
<evidence type="ECO:0000313" key="7">
    <source>
        <dbReference type="Proteomes" id="UP000217076"/>
    </source>
</evidence>
<gene>
    <name evidence="6" type="ORF">SAMN05421742_1145</name>
</gene>
<dbReference type="Proteomes" id="UP000217076">
    <property type="component" value="Unassembled WGS sequence"/>
</dbReference>
<evidence type="ECO:0000259" key="5">
    <source>
        <dbReference type="SMART" id="SM00858"/>
    </source>
</evidence>
<dbReference type="NCBIfam" id="TIGR03170">
    <property type="entry name" value="flgA_cterm"/>
    <property type="match status" value="1"/>
</dbReference>
<dbReference type="InterPro" id="IPR039246">
    <property type="entry name" value="Flagellar_FlgA"/>
</dbReference>
<reference evidence="7" key="1">
    <citation type="submission" date="2016-10" db="EMBL/GenBank/DDBJ databases">
        <authorList>
            <person name="Varghese N."/>
            <person name="Submissions S."/>
        </authorList>
    </citation>
    <scope>NUCLEOTIDE SEQUENCE [LARGE SCALE GENOMIC DNA]</scope>
    <source>
        <strain evidence="7">930I</strain>
    </source>
</reference>
<dbReference type="CDD" id="cd11614">
    <property type="entry name" value="SAF_CpaB_FlgA_like"/>
    <property type="match status" value="1"/>
</dbReference>
<name>A0A1G8FFW0_9PROT</name>
<dbReference type="RefSeq" id="WP_092621578.1">
    <property type="nucleotide sequence ID" value="NZ_FNCV01000014.1"/>
</dbReference>
<dbReference type="GO" id="GO:0044780">
    <property type="term" value="P:bacterial-type flagellum assembly"/>
    <property type="evidence" value="ECO:0007669"/>
    <property type="project" value="InterPro"/>
</dbReference>
<keyword evidence="6" id="KW-0969">Cilium</keyword>
<dbReference type="Gene3D" id="2.30.30.760">
    <property type="match status" value="1"/>
</dbReference>
<comment type="subcellular location">
    <subcellularLocation>
        <location evidence="1">Periplasm</location>
    </subcellularLocation>
</comment>
<organism evidence="6 7">
    <name type="scientific">Roseospirillum parvum</name>
    <dbReference type="NCBI Taxonomy" id="83401"/>
    <lineage>
        <taxon>Bacteria</taxon>
        <taxon>Pseudomonadati</taxon>
        <taxon>Pseudomonadota</taxon>
        <taxon>Alphaproteobacteria</taxon>
        <taxon>Rhodospirillales</taxon>
        <taxon>Rhodospirillaceae</taxon>
        <taxon>Roseospirillum</taxon>
    </lineage>
</organism>
<feature type="signal peptide" evidence="4">
    <location>
        <begin position="1"/>
        <end position="29"/>
    </location>
</feature>
<evidence type="ECO:0000256" key="4">
    <source>
        <dbReference type="SAM" id="SignalP"/>
    </source>
</evidence>
<keyword evidence="3" id="KW-0574">Periplasm</keyword>
<accession>A0A1G8FFW0</accession>
<evidence type="ECO:0000256" key="1">
    <source>
        <dbReference type="ARBA" id="ARBA00004418"/>
    </source>
</evidence>
<feature type="domain" description="SAF" evidence="5">
    <location>
        <begin position="200"/>
        <end position="262"/>
    </location>
</feature>